<protein>
    <submittedName>
        <fullName evidence="2">Uncharacterized protein</fullName>
    </submittedName>
</protein>
<gene>
    <name evidence="2" type="ORF">HKW66_Vig0122470</name>
</gene>
<feature type="region of interest" description="Disordered" evidence="1">
    <location>
        <begin position="40"/>
        <end position="72"/>
    </location>
</feature>
<evidence type="ECO:0000313" key="2">
    <source>
        <dbReference type="EMBL" id="KAG2385155.1"/>
    </source>
</evidence>
<comment type="caution">
    <text evidence="2">The sequence shown here is derived from an EMBL/GenBank/DDBJ whole genome shotgun (WGS) entry which is preliminary data.</text>
</comment>
<reference evidence="2 3" key="1">
    <citation type="submission" date="2020-05" db="EMBL/GenBank/DDBJ databases">
        <title>Vigna angularis (adzuki bean) Var. LongXiaoDou No. 4 denovo assembly.</title>
        <authorList>
            <person name="Xiang H."/>
        </authorList>
    </citation>
    <scope>NUCLEOTIDE SEQUENCE [LARGE SCALE GENOMIC DNA]</scope>
    <source>
        <tissue evidence="2">Leaf</tissue>
    </source>
</reference>
<evidence type="ECO:0000313" key="3">
    <source>
        <dbReference type="Proteomes" id="UP000743370"/>
    </source>
</evidence>
<dbReference type="EMBL" id="JABFOF010000008">
    <property type="protein sequence ID" value="KAG2385155.1"/>
    <property type="molecule type" value="Genomic_DNA"/>
</dbReference>
<dbReference type="AlphaFoldDB" id="A0A8T0JXF4"/>
<name>A0A8T0JXF4_PHAAN</name>
<proteinExistence type="predicted"/>
<sequence length="72" mass="7630">MAKTSLCSTSLSFLVLLIIFLSFSAVLVPVTTADLKMRKLGDMASPPPSPKLGNPQMPGSQPSTPPFMLLNP</sequence>
<organism evidence="2 3">
    <name type="scientific">Phaseolus angularis</name>
    <name type="common">Azuki bean</name>
    <name type="synonym">Vigna angularis</name>
    <dbReference type="NCBI Taxonomy" id="3914"/>
    <lineage>
        <taxon>Eukaryota</taxon>
        <taxon>Viridiplantae</taxon>
        <taxon>Streptophyta</taxon>
        <taxon>Embryophyta</taxon>
        <taxon>Tracheophyta</taxon>
        <taxon>Spermatophyta</taxon>
        <taxon>Magnoliopsida</taxon>
        <taxon>eudicotyledons</taxon>
        <taxon>Gunneridae</taxon>
        <taxon>Pentapetalae</taxon>
        <taxon>rosids</taxon>
        <taxon>fabids</taxon>
        <taxon>Fabales</taxon>
        <taxon>Fabaceae</taxon>
        <taxon>Papilionoideae</taxon>
        <taxon>50 kb inversion clade</taxon>
        <taxon>NPAAA clade</taxon>
        <taxon>indigoferoid/millettioid clade</taxon>
        <taxon>Phaseoleae</taxon>
        <taxon>Vigna</taxon>
    </lineage>
</organism>
<accession>A0A8T0JXF4</accession>
<evidence type="ECO:0000256" key="1">
    <source>
        <dbReference type="SAM" id="MobiDB-lite"/>
    </source>
</evidence>
<dbReference type="Proteomes" id="UP000743370">
    <property type="component" value="Unassembled WGS sequence"/>
</dbReference>